<evidence type="ECO:0000256" key="1">
    <source>
        <dbReference type="ARBA" id="ARBA00005781"/>
    </source>
</evidence>
<dbReference type="InterPro" id="IPR008991">
    <property type="entry name" value="Translation_prot_SH3-like_sf"/>
</dbReference>
<dbReference type="PRINTS" id="PR00061">
    <property type="entry name" value="RIBOSOMALL19"/>
</dbReference>
<gene>
    <name evidence="5 7" type="primary">rplS</name>
    <name evidence="7" type="ordered locus">CSE_06100</name>
</gene>
<dbReference type="PROSITE" id="PS01015">
    <property type="entry name" value="RIBOSOMAL_L19"/>
    <property type="match status" value="1"/>
</dbReference>
<accession>A0A7U6JEH6</accession>
<dbReference type="InterPro" id="IPR001857">
    <property type="entry name" value="Ribosomal_bL19"/>
</dbReference>
<organism evidence="7 8">
    <name type="scientific">Caldisericum exile (strain DSM 21853 / NBRC 104410 / AZM16c01)</name>
    <dbReference type="NCBI Taxonomy" id="511051"/>
    <lineage>
        <taxon>Bacteria</taxon>
        <taxon>Pseudomonadati</taxon>
        <taxon>Caldisericota/Cryosericota group</taxon>
        <taxon>Caldisericota</taxon>
        <taxon>Caldisericia</taxon>
        <taxon>Caldisericales</taxon>
        <taxon>Caldisericaceae</taxon>
        <taxon>Caldisericum</taxon>
    </lineage>
</organism>
<dbReference type="InterPro" id="IPR038657">
    <property type="entry name" value="Ribosomal_bL19_sf"/>
</dbReference>
<dbReference type="EMBL" id="AP012051">
    <property type="protein sequence ID" value="BAL80736.1"/>
    <property type="molecule type" value="Genomic_DNA"/>
</dbReference>
<comment type="function">
    <text evidence="5 6">This protein is located at the 30S-50S ribosomal subunit interface and may play a role in the structure and function of the aminoacyl-tRNA binding site.</text>
</comment>
<dbReference type="FunFam" id="2.30.30.790:FF:000001">
    <property type="entry name" value="50S ribosomal protein L19"/>
    <property type="match status" value="1"/>
</dbReference>
<dbReference type="Gene3D" id="2.30.30.790">
    <property type="match status" value="1"/>
</dbReference>
<evidence type="ECO:0000256" key="5">
    <source>
        <dbReference type="HAMAP-Rule" id="MF_00402"/>
    </source>
</evidence>
<reference evidence="7 8" key="1">
    <citation type="submission" date="2011-01" db="EMBL/GenBank/DDBJ databases">
        <title>Whole genome sequence of Caldisericum exile AZM16c01.</title>
        <authorList>
            <person name="Narita-Yamada S."/>
            <person name="Kawakoshi A."/>
            <person name="Nakamura S."/>
            <person name="Sasagawa M."/>
            <person name="Fukada J."/>
            <person name="Sekine M."/>
            <person name="Kato Y."/>
            <person name="Fukai R."/>
            <person name="Sasaki K."/>
            <person name="Hanamaki A."/>
            <person name="Narita H."/>
            <person name="Konno Y."/>
            <person name="Mori K."/>
            <person name="Yamazaki S."/>
            <person name="Suzuki K."/>
            <person name="Fujita N."/>
        </authorList>
    </citation>
    <scope>NUCLEOTIDE SEQUENCE [LARGE SCALE GENOMIC DNA]</scope>
    <source>
        <strain evidence="8">DSM 21853 / NBRC 104410 / AZM16c01</strain>
    </source>
</reference>
<name>A0A7U6JEH6_CALEA</name>
<dbReference type="GO" id="GO:0006412">
    <property type="term" value="P:translation"/>
    <property type="evidence" value="ECO:0007669"/>
    <property type="project" value="UniProtKB-UniRule"/>
</dbReference>
<dbReference type="Proteomes" id="UP000004793">
    <property type="component" value="Chromosome"/>
</dbReference>
<dbReference type="KEGG" id="cex:CSE_06100"/>
<evidence type="ECO:0000256" key="2">
    <source>
        <dbReference type="ARBA" id="ARBA00022980"/>
    </source>
</evidence>
<evidence type="ECO:0000256" key="6">
    <source>
        <dbReference type="RuleBase" id="RU000559"/>
    </source>
</evidence>
<evidence type="ECO:0000256" key="4">
    <source>
        <dbReference type="ARBA" id="ARBA00035171"/>
    </source>
</evidence>
<proteinExistence type="inferred from homology"/>
<dbReference type="GO" id="GO:0003735">
    <property type="term" value="F:structural constituent of ribosome"/>
    <property type="evidence" value="ECO:0007669"/>
    <property type="project" value="InterPro"/>
</dbReference>
<dbReference type="NCBIfam" id="TIGR01024">
    <property type="entry name" value="rplS_bact"/>
    <property type="match status" value="1"/>
</dbReference>
<evidence type="ECO:0000256" key="3">
    <source>
        <dbReference type="ARBA" id="ARBA00023274"/>
    </source>
</evidence>
<keyword evidence="3 5" id="KW-0687">Ribonucleoprotein</keyword>
<dbReference type="HAMAP" id="MF_00402">
    <property type="entry name" value="Ribosomal_bL19"/>
    <property type="match status" value="1"/>
</dbReference>
<evidence type="ECO:0000313" key="8">
    <source>
        <dbReference type="Proteomes" id="UP000004793"/>
    </source>
</evidence>
<dbReference type="PANTHER" id="PTHR15680">
    <property type="entry name" value="RIBOSOMAL PROTEIN L19"/>
    <property type="match status" value="1"/>
</dbReference>
<keyword evidence="2 5" id="KW-0689">Ribosomal protein</keyword>
<protein>
    <recommendedName>
        <fullName evidence="4 5">Large ribosomal subunit protein bL19</fullName>
    </recommendedName>
</protein>
<dbReference type="SUPFAM" id="SSF50104">
    <property type="entry name" value="Translation proteins SH3-like domain"/>
    <property type="match status" value="1"/>
</dbReference>
<dbReference type="Pfam" id="PF01245">
    <property type="entry name" value="Ribosomal_L19"/>
    <property type="match status" value="1"/>
</dbReference>
<dbReference type="InterPro" id="IPR018257">
    <property type="entry name" value="Ribosomal_bL19_CS"/>
</dbReference>
<comment type="similarity">
    <text evidence="1 5 6">Belongs to the bacterial ribosomal protein bL19 family.</text>
</comment>
<sequence>MKDILKEVEKEYLKERPNFNVGDTIRVHAIVKEGGKERVQVFEGVVIAKKGGGINETFTVRKVSYGVGVERVFPLHSPLIKKIEIKRKGDVRRAKLYYLRERLGKAQNVKEKVESAAKAQSETTQEENIEN</sequence>
<evidence type="ECO:0000313" key="7">
    <source>
        <dbReference type="EMBL" id="BAL80736.1"/>
    </source>
</evidence>
<dbReference type="OrthoDB" id="9803541at2"/>
<dbReference type="RefSeq" id="WP_014453140.1">
    <property type="nucleotide sequence ID" value="NC_017096.1"/>
</dbReference>
<dbReference type="GO" id="GO:0022625">
    <property type="term" value="C:cytosolic large ribosomal subunit"/>
    <property type="evidence" value="ECO:0007669"/>
    <property type="project" value="TreeGrafter"/>
</dbReference>
<dbReference type="PIRSF" id="PIRSF002191">
    <property type="entry name" value="Ribosomal_L19"/>
    <property type="match status" value="1"/>
</dbReference>
<dbReference type="PANTHER" id="PTHR15680:SF9">
    <property type="entry name" value="LARGE RIBOSOMAL SUBUNIT PROTEIN BL19M"/>
    <property type="match status" value="1"/>
</dbReference>
<keyword evidence="8" id="KW-1185">Reference proteome</keyword>
<dbReference type="AlphaFoldDB" id="A0A7U6JEH6"/>